<feature type="transmembrane region" description="Helical" evidence="1">
    <location>
        <begin position="76"/>
        <end position="97"/>
    </location>
</feature>
<feature type="transmembrane region" description="Helical" evidence="1">
    <location>
        <begin position="203"/>
        <end position="225"/>
    </location>
</feature>
<keyword evidence="1" id="KW-0472">Membrane</keyword>
<evidence type="ECO:0000256" key="1">
    <source>
        <dbReference type="SAM" id="Phobius"/>
    </source>
</evidence>
<feature type="transmembrane region" description="Helical" evidence="1">
    <location>
        <begin position="292"/>
        <end position="310"/>
    </location>
</feature>
<protein>
    <submittedName>
        <fullName evidence="2">EamA/RhaT family transporter</fullName>
    </submittedName>
</protein>
<keyword evidence="1" id="KW-1133">Transmembrane helix</keyword>
<feature type="transmembrane region" description="Helical" evidence="1">
    <location>
        <begin position="170"/>
        <end position="191"/>
    </location>
</feature>
<feature type="transmembrane region" description="Helical" evidence="1">
    <location>
        <begin position="6"/>
        <end position="25"/>
    </location>
</feature>
<feature type="transmembrane region" description="Helical" evidence="1">
    <location>
        <begin position="237"/>
        <end position="261"/>
    </location>
</feature>
<gene>
    <name evidence="2" type="ORF">ACFPOE_14465</name>
</gene>
<evidence type="ECO:0000313" key="3">
    <source>
        <dbReference type="Proteomes" id="UP001596037"/>
    </source>
</evidence>
<dbReference type="SUPFAM" id="SSF103481">
    <property type="entry name" value="Multidrug resistance efflux transporter EmrE"/>
    <property type="match status" value="2"/>
</dbReference>
<name>A0ABW0NFK1_9BURK</name>
<dbReference type="RefSeq" id="WP_376850828.1">
    <property type="nucleotide sequence ID" value="NZ_JBHSMF010000009.1"/>
</dbReference>
<comment type="caution">
    <text evidence="2">The sequence shown here is derived from an EMBL/GenBank/DDBJ whole genome shotgun (WGS) entry which is preliminary data.</text>
</comment>
<accession>A0ABW0NFK1</accession>
<evidence type="ECO:0000313" key="2">
    <source>
        <dbReference type="EMBL" id="MFC5498747.1"/>
    </source>
</evidence>
<reference evidence="3" key="1">
    <citation type="journal article" date="2019" name="Int. J. Syst. Evol. Microbiol.">
        <title>The Global Catalogue of Microorganisms (GCM) 10K type strain sequencing project: providing services to taxonomists for standard genome sequencing and annotation.</title>
        <authorList>
            <consortium name="The Broad Institute Genomics Platform"/>
            <consortium name="The Broad Institute Genome Sequencing Center for Infectious Disease"/>
            <person name="Wu L."/>
            <person name="Ma J."/>
        </authorList>
    </citation>
    <scope>NUCLEOTIDE SEQUENCE [LARGE SCALE GENOMIC DNA]</scope>
    <source>
        <strain evidence="3">CCUG 57401</strain>
    </source>
</reference>
<organism evidence="2 3">
    <name type="scientific">Caenimonas terrae</name>
    <dbReference type="NCBI Taxonomy" id="696074"/>
    <lineage>
        <taxon>Bacteria</taxon>
        <taxon>Pseudomonadati</taxon>
        <taxon>Pseudomonadota</taxon>
        <taxon>Betaproteobacteria</taxon>
        <taxon>Burkholderiales</taxon>
        <taxon>Comamonadaceae</taxon>
        <taxon>Caenimonas</taxon>
    </lineage>
</organism>
<dbReference type="EMBL" id="JBHSMF010000009">
    <property type="protein sequence ID" value="MFC5498747.1"/>
    <property type="molecule type" value="Genomic_DNA"/>
</dbReference>
<feature type="transmembrane region" description="Helical" evidence="1">
    <location>
        <begin position="104"/>
        <end position="125"/>
    </location>
</feature>
<feature type="transmembrane region" description="Helical" evidence="1">
    <location>
        <begin position="46"/>
        <end position="70"/>
    </location>
</feature>
<feature type="transmembrane region" description="Helical" evidence="1">
    <location>
        <begin position="131"/>
        <end position="150"/>
    </location>
</feature>
<keyword evidence="1" id="KW-0812">Transmembrane</keyword>
<proteinExistence type="predicted"/>
<dbReference type="InterPro" id="IPR037185">
    <property type="entry name" value="EmrE-like"/>
</dbReference>
<sequence>MQASSVAAWAWIPIVVAAAAAQTARNAAQRTLTAQVGTLGATLVRFLYGLPFAALAVVVLQGLSGAGLALPAFTTAFFAWVAFGAVSQIAATAFLLGAMKERNFIVAVTYSKTEVLQVALFAALFLHEVPAWLTLLAIGVASAGVVMLSLPQGTNGKPGAEAARGWGGKVAVLGLASGAGFALSAVGYRGAALQLPGLSPWLAAAWGVMCAQALQSLLLGSWLAWRAPQALSGIRQAWRISLLAGGMGAVASLGWFTGFALRPAADVRTLGLVEVLFSYLVSRRLFREKLGLAEQVGLALVAIGLVVVCARL</sequence>
<dbReference type="Proteomes" id="UP001596037">
    <property type="component" value="Unassembled WGS sequence"/>
</dbReference>
<keyword evidence="3" id="KW-1185">Reference proteome</keyword>